<accession>A0A816D280</accession>
<dbReference type="Proteomes" id="UP000663828">
    <property type="component" value="Unassembled WGS sequence"/>
</dbReference>
<gene>
    <name evidence="2" type="ORF">XAT740_LOCUS51341</name>
</gene>
<sequence>MTYNCIKEKLGYDSCEGAFHVAKQKRRLGSSYRCYYNSKNELDLQWDKPNSNPNVVLVIISSLLTFVLLLLLIIFIKKDYSNDSIVASNQEQQQMIL</sequence>
<comment type="caution">
    <text evidence="2">The sequence shown here is derived from an EMBL/GenBank/DDBJ whole genome shotgun (WGS) entry which is preliminary data.</text>
</comment>
<evidence type="ECO:0000256" key="1">
    <source>
        <dbReference type="SAM" id="Phobius"/>
    </source>
</evidence>
<keyword evidence="1" id="KW-0472">Membrane</keyword>
<evidence type="ECO:0000313" key="2">
    <source>
        <dbReference type="EMBL" id="CAF1629081.1"/>
    </source>
</evidence>
<keyword evidence="3" id="KW-1185">Reference proteome</keyword>
<keyword evidence="1" id="KW-0812">Transmembrane</keyword>
<keyword evidence="1" id="KW-1133">Transmembrane helix</keyword>
<dbReference type="AlphaFoldDB" id="A0A816D280"/>
<organism evidence="2 3">
    <name type="scientific">Adineta ricciae</name>
    <name type="common">Rotifer</name>
    <dbReference type="NCBI Taxonomy" id="249248"/>
    <lineage>
        <taxon>Eukaryota</taxon>
        <taxon>Metazoa</taxon>
        <taxon>Spiralia</taxon>
        <taxon>Gnathifera</taxon>
        <taxon>Rotifera</taxon>
        <taxon>Eurotatoria</taxon>
        <taxon>Bdelloidea</taxon>
        <taxon>Adinetida</taxon>
        <taxon>Adinetidae</taxon>
        <taxon>Adineta</taxon>
    </lineage>
</organism>
<proteinExistence type="predicted"/>
<name>A0A816D280_ADIRI</name>
<dbReference type="EMBL" id="CAJNOR010008131">
    <property type="protein sequence ID" value="CAF1629081.1"/>
    <property type="molecule type" value="Genomic_DNA"/>
</dbReference>
<reference evidence="2" key="1">
    <citation type="submission" date="2021-02" db="EMBL/GenBank/DDBJ databases">
        <authorList>
            <person name="Nowell W R."/>
        </authorList>
    </citation>
    <scope>NUCLEOTIDE SEQUENCE</scope>
</reference>
<protein>
    <submittedName>
        <fullName evidence="2">Uncharacterized protein</fullName>
    </submittedName>
</protein>
<feature type="transmembrane region" description="Helical" evidence="1">
    <location>
        <begin position="55"/>
        <end position="76"/>
    </location>
</feature>
<evidence type="ECO:0000313" key="3">
    <source>
        <dbReference type="Proteomes" id="UP000663828"/>
    </source>
</evidence>